<dbReference type="Gene3D" id="3.60.10.10">
    <property type="entry name" value="Endonuclease/exonuclease/phosphatase"/>
    <property type="match status" value="1"/>
</dbReference>
<sequence>MWWDIDGRQPTGQTRDRVVGLEGQEELQPLLHIVRRDEDARYMWVRLRADTGRFLYITICYFPPSTSVYAAPIEQSPFSLLDDDIWEFSRDGDIILLGDFNARTGNSLTVFYDTSDEMLREMDVGEFGLERCSHDKQQREYGRYLIEMTTTHGLAILNGLHRFPRAAGFTCFPHRHGASTMDYIMTQPSFIPCIQDFTVGARPMGVAVDHALLTLSVSLQYSTAQTSVGKSHTCYTFTPETNSVYTKEIWDCLRTVGPCPSLEECTTLLTEPLHSAASVAYPHTRPVRRRQSGSMP</sequence>
<dbReference type="EMBL" id="CM035410">
    <property type="protein sequence ID" value="KAH7437779.1"/>
    <property type="molecule type" value="Genomic_DNA"/>
</dbReference>
<comment type="caution">
    <text evidence="1">The sequence shown here is derived from an EMBL/GenBank/DDBJ whole genome shotgun (WGS) entry which is preliminary data.</text>
</comment>
<dbReference type="InterPro" id="IPR036691">
    <property type="entry name" value="Endo/exonu/phosph_ase_sf"/>
</dbReference>
<name>A0A8T2V0L6_CERRI</name>
<reference evidence="1" key="1">
    <citation type="submission" date="2021-08" db="EMBL/GenBank/DDBJ databases">
        <title>WGS assembly of Ceratopteris richardii.</title>
        <authorList>
            <person name="Marchant D.B."/>
            <person name="Chen G."/>
            <person name="Jenkins J."/>
            <person name="Shu S."/>
            <person name="Leebens-Mack J."/>
            <person name="Grimwood J."/>
            <person name="Schmutz J."/>
            <person name="Soltis P."/>
            <person name="Soltis D."/>
            <person name="Chen Z.-H."/>
        </authorList>
    </citation>
    <scope>NUCLEOTIDE SEQUENCE</scope>
    <source>
        <strain evidence="1">Whitten #5841</strain>
        <tissue evidence="1">Leaf</tissue>
    </source>
</reference>
<dbReference type="OMA" id="LYITICY"/>
<dbReference type="OrthoDB" id="1923218at2759"/>
<accession>A0A8T2V0L6</accession>
<evidence type="ECO:0000313" key="1">
    <source>
        <dbReference type="EMBL" id="KAH7437779.1"/>
    </source>
</evidence>
<dbReference type="Proteomes" id="UP000825935">
    <property type="component" value="Chromosome 5"/>
</dbReference>
<keyword evidence="2" id="KW-1185">Reference proteome</keyword>
<protein>
    <recommendedName>
        <fullName evidence="3">Endonuclease/exonuclease/phosphatase domain-containing protein</fullName>
    </recommendedName>
</protein>
<evidence type="ECO:0000313" key="2">
    <source>
        <dbReference type="Proteomes" id="UP000825935"/>
    </source>
</evidence>
<organism evidence="1 2">
    <name type="scientific">Ceratopteris richardii</name>
    <name type="common">Triangle waterfern</name>
    <dbReference type="NCBI Taxonomy" id="49495"/>
    <lineage>
        <taxon>Eukaryota</taxon>
        <taxon>Viridiplantae</taxon>
        <taxon>Streptophyta</taxon>
        <taxon>Embryophyta</taxon>
        <taxon>Tracheophyta</taxon>
        <taxon>Polypodiopsida</taxon>
        <taxon>Polypodiidae</taxon>
        <taxon>Polypodiales</taxon>
        <taxon>Pteridineae</taxon>
        <taxon>Pteridaceae</taxon>
        <taxon>Parkerioideae</taxon>
        <taxon>Ceratopteris</taxon>
    </lineage>
</organism>
<gene>
    <name evidence="1" type="ORF">KP509_05G088600</name>
</gene>
<proteinExistence type="predicted"/>
<dbReference type="AlphaFoldDB" id="A0A8T2V0L6"/>
<dbReference type="SUPFAM" id="SSF56219">
    <property type="entry name" value="DNase I-like"/>
    <property type="match status" value="1"/>
</dbReference>
<evidence type="ECO:0008006" key="3">
    <source>
        <dbReference type="Google" id="ProtNLM"/>
    </source>
</evidence>